<feature type="region of interest" description="Disordered" evidence="3">
    <location>
        <begin position="835"/>
        <end position="863"/>
    </location>
</feature>
<dbReference type="Proteomes" id="UP000078555">
    <property type="component" value="Unassembled WGS sequence"/>
</dbReference>
<dbReference type="GO" id="GO:0051879">
    <property type="term" value="F:Hsp90 protein binding"/>
    <property type="evidence" value="ECO:0007669"/>
    <property type="project" value="TreeGrafter"/>
</dbReference>
<dbReference type="PANTHER" id="PTHR45994:SF1">
    <property type="entry name" value="FI21225P1"/>
    <property type="match status" value="1"/>
</dbReference>
<evidence type="ECO:0000256" key="2">
    <source>
        <dbReference type="ARBA" id="ARBA00022490"/>
    </source>
</evidence>
<feature type="region of interest" description="Disordered" evidence="3">
    <location>
        <begin position="280"/>
        <end position="311"/>
    </location>
</feature>
<evidence type="ECO:0000313" key="5">
    <source>
        <dbReference type="EMBL" id="SBT57839.1"/>
    </source>
</evidence>
<evidence type="ECO:0000313" key="6">
    <source>
        <dbReference type="Proteomes" id="UP000078550"/>
    </source>
</evidence>
<dbReference type="InterPro" id="IPR011990">
    <property type="entry name" value="TPR-like_helical_dom_sf"/>
</dbReference>
<reference evidence="4" key="1">
    <citation type="submission" date="2016-05" db="EMBL/GenBank/DDBJ databases">
        <authorList>
            <person name="Lavstsen T."/>
            <person name="Jespersen J.S."/>
        </authorList>
    </citation>
    <scope>NUCLEOTIDE SEQUENCE [LARGE SCALE GENOMIC DNA]</scope>
</reference>
<feature type="compositionally biased region" description="Basic and acidic residues" evidence="3">
    <location>
        <begin position="851"/>
        <end position="863"/>
    </location>
</feature>
<name>A0A1A8ZP67_PLAOA</name>
<accession>A0A1A8ZP67</accession>
<dbReference type="PANTHER" id="PTHR45994">
    <property type="entry name" value="FI21225P1"/>
    <property type="match status" value="1"/>
</dbReference>
<dbReference type="Gene3D" id="1.25.40.10">
    <property type="entry name" value="Tetratricopeptide repeat domain"/>
    <property type="match status" value="1"/>
</dbReference>
<feature type="compositionally biased region" description="Polar residues" evidence="3">
    <location>
        <begin position="835"/>
        <end position="847"/>
    </location>
</feature>
<dbReference type="InterPro" id="IPR016024">
    <property type="entry name" value="ARM-type_fold"/>
</dbReference>
<comment type="subcellular location">
    <subcellularLocation>
        <location evidence="1">Cytoplasm</location>
    </subcellularLocation>
</comment>
<proteinExistence type="predicted"/>
<evidence type="ECO:0000256" key="3">
    <source>
        <dbReference type="SAM" id="MobiDB-lite"/>
    </source>
</evidence>
<dbReference type="InterPro" id="IPR011989">
    <property type="entry name" value="ARM-like"/>
</dbReference>
<gene>
    <name evidence="4" type="ORF">POVWA1_052220</name>
    <name evidence="5" type="ORF">POVWA2_081910</name>
</gene>
<organism evidence="4 7">
    <name type="scientific">Plasmodium ovale wallikeri</name>
    <dbReference type="NCBI Taxonomy" id="864142"/>
    <lineage>
        <taxon>Eukaryota</taxon>
        <taxon>Sar</taxon>
        <taxon>Alveolata</taxon>
        <taxon>Apicomplexa</taxon>
        <taxon>Aconoidasida</taxon>
        <taxon>Haemosporida</taxon>
        <taxon>Plasmodiidae</taxon>
        <taxon>Plasmodium</taxon>
        <taxon>Plasmodium (Plasmodium)</taxon>
    </lineage>
</organism>
<keyword evidence="7" id="KW-1185">Reference proteome</keyword>
<evidence type="ECO:0000256" key="1">
    <source>
        <dbReference type="ARBA" id="ARBA00004496"/>
    </source>
</evidence>
<keyword evidence="2" id="KW-0963">Cytoplasm</keyword>
<sequence>MEELLVQNVDEGKLEEMKNKGNNLFRGKKYEEALDVYMSVISSFCNGSKDSKRIKSVVKIFQREFGKSGKENSEAEWTSSGCSYDIDNVRNLFVKVCHNISLCYYFLGQFELSIEYCSYINDIDKEHFKSYHTLGLCYEKLKDFKKSIMHFDRCKQLLSKGMGGTNQVKSSKEEVNRINDKLKGIVKLAEESIRGGTITIDAIKKTITDEKSSEDEKKKMLHCIYSQKDYIVLKENIFNFLFDIVNGINCASLGIEKTCVYVIYRVISKRDVENVNIEKEKGKEEERDKDMDNDRDADKDKKKDRGREQSGKRAKSACIDALDDQKLQYYYDTDFAKILVSFSDIFNEEWLSNYVKSKTKQIENLKFVRKHDQAYQETVDILVYIINIIKYVHVINNENIIKIINLYYINSDNEDLLKNALSTIIFLCKKKKFLTQNNKHNKKFPNGKKNNQDILTSNQDILTSNQDILTSNQKVLTSNQDILTSNQKVLTSNQKVLTSNQKVLTSNQKVLTSNQKVLTSNQKVLTSNQKVLTSNQKILTNHQENLKNNQVNISNKVIDYHFSDPYKYPLCINSEIKKLLQNCICAYDSFPDDVEYSLILLLTLLHDKNRPSEKDTQMNDLIYECVDLYFHKDEICIEWFVFIKCLFLVDKNIVLNYLIGKIEYILKILIFIKNSIGRKEKKCVSLYIDVLLLLLNISELRFMLSDHIDLYLEILKMMNYDQNFLKLLVGSFKLYMHNKEFKQEISKNVDLFFYSKEMIKVFLSSYDARGFDPGIGSHTPKVEKICSENYKREQSELSGESCISTCEGAIGTRYVKVAGGGKEVESERVKTEQVTSANAVTGGQPLQESGRMPKAEQKRTGKKECELVGKANTDTCASKGIVAIEGAKEDSQEEVQCGGDRGGRATCKEKHGEGMLKDIIEMLFYLSLHVEFKKQLLEEKNNYILFFLIKIGEDINKKKLDNTYKYIYCNMVNNLILTREDEKLRRREINKTNLSNFDNEQIEALEQFYDKLPNTVKPKIDPLYDYGDEETSNKLINLLLYSEKYQMNIAEKKDFSVALNCKYKNGAIVSNIYNFISSNFFTSNIAESICDIISKFVKNNNNIGTILVNNGLKTLLLASKHITNKKNCALALSEIFIHTNPKLIHFYEAYDSLSLLIDQLNNDEELLVFKSLMAITNILTIDENVAIKAMQLNLWNKCFDILSSENDYIRSASLECICNLCSQSHVHQYIYEKYQKIVGANDTSKEINFVDIQIIFAFTMEHDNYKALFASTGALGMLSSDLRLPFYLIRTKSFNHVFSSFQKTSDQNILLRILTFFNNIILSEKIPADVIKKIKDAVRGKTALDDENAQIAKLILQ</sequence>
<evidence type="ECO:0000313" key="4">
    <source>
        <dbReference type="EMBL" id="SBT45618.1"/>
    </source>
</evidence>
<evidence type="ECO:0000313" key="7">
    <source>
        <dbReference type="Proteomes" id="UP000078555"/>
    </source>
</evidence>
<dbReference type="SUPFAM" id="SSF48371">
    <property type="entry name" value="ARM repeat"/>
    <property type="match status" value="1"/>
</dbReference>
<dbReference type="InterPro" id="IPR019734">
    <property type="entry name" value="TPR_rpt"/>
</dbReference>
<dbReference type="Gene3D" id="1.25.10.10">
    <property type="entry name" value="Leucine-rich Repeat Variant"/>
    <property type="match status" value="1"/>
</dbReference>
<dbReference type="Proteomes" id="UP000078550">
    <property type="component" value="Unassembled WGS sequence"/>
</dbReference>
<dbReference type="EMBL" id="FLRD01000137">
    <property type="protein sequence ID" value="SBT45618.1"/>
    <property type="molecule type" value="Genomic_DNA"/>
</dbReference>
<dbReference type="SMART" id="SM00028">
    <property type="entry name" value="TPR"/>
    <property type="match status" value="2"/>
</dbReference>
<dbReference type="EMBL" id="FLRE01002017">
    <property type="protein sequence ID" value="SBT57839.1"/>
    <property type="molecule type" value="Genomic_DNA"/>
</dbReference>
<reference evidence="6 7" key="2">
    <citation type="submission" date="2016-05" db="EMBL/GenBank/DDBJ databases">
        <authorList>
            <person name="Naeem Raeece"/>
        </authorList>
    </citation>
    <scope>NUCLEOTIDE SEQUENCE [LARGE SCALE GENOMIC DNA]</scope>
</reference>
<protein>
    <submittedName>
        <fullName evidence="4">Uncharacterized protein</fullName>
    </submittedName>
</protein>
<dbReference type="SUPFAM" id="SSF48452">
    <property type="entry name" value="TPR-like"/>
    <property type="match status" value="1"/>
</dbReference>
<dbReference type="Pfam" id="PF13181">
    <property type="entry name" value="TPR_8"/>
    <property type="match status" value="1"/>
</dbReference>
<dbReference type="GO" id="GO:0005737">
    <property type="term" value="C:cytoplasm"/>
    <property type="evidence" value="ECO:0007669"/>
    <property type="project" value="UniProtKB-SubCell"/>
</dbReference>